<keyword evidence="1" id="KW-1133">Transmembrane helix</keyword>
<dbReference type="Gene3D" id="1.20.1280.290">
    <property type="match status" value="1"/>
</dbReference>
<proteinExistence type="predicted"/>
<protein>
    <submittedName>
        <fullName evidence="3">Lipid-A-disaccharide synthase N-terminal domain-containing protein</fullName>
    </submittedName>
</protein>
<dbReference type="InterPro" id="IPR011499">
    <property type="entry name" value="Lipid_A_biosynth_N"/>
</dbReference>
<comment type="caution">
    <text evidence="3">The sequence shown here is derived from an EMBL/GenBank/DDBJ whole genome shotgun (WGS) entry which is preliminary data.</text>
</comment>
<reference evidence="4" key="1">
    <citation type="journal article" date="2019" name="Int. J. Syst. Evol. Microbiol.">
        <title>The Global Catalogue of Microorganisms (GCM) 10K type strain sequencing project: providing services to taxonomists for standard genome sequencing and annotation.</title>
        <authorList>
            <consortium name="The Broad Institute Genomics Platform"/>
            <consortium name="The Broad Institute Genome Sequencing Center for Infectious Disease"/>
            <person name="Wu L."/>
            <person name="Ma J."/>
        </authorList>
    </citation>
    <scope>NUCLEOTIDE SEQUENCE [LARGE SCALE GENOMIC DNA]</scope>
    <source>
        <strain evidence="4">CCM 4481</strain>
    </source>
</reference>
<evidence type="ECO:0000313" key="3">
    <source>
        <dbReference type="EMBL" id="MFC4527821.1"/>
    </source>
</evidence>
<evidence type="ECO:0000259" key="2">
    <source>
        <dbReference type="SMART" id="SM01259"/>
    </source>
</evidence>
<feature type="transmembrane region" description="Helical" evidence="1">
    <location>
        <begin position="64"/>
        <end position="81"/>
    </location>
</feature>
<keyword evidence="1" id="KW-0472">Membrane</keyword>
<feature type="transmembrane region" description="Helical" evidence="1">
    <location>
        <begin position="37"/>
        <end position="58"/>
    </location>
</feature>
<name>A0ABV9C4V3_9GAMM</name>
<feature type="domain" description="Lipid A biosynthesis N-terminal" evidence="2">
    <location>
        <begin position="11"/>
        <end position="82"/>
    </location>
</feature>
<dbReference type="Proteomes" id="UP001595961">
    <property type="component" value="Unassembled WGS sequence"/>
</dbReference>
<gene>
    <name evidence="3" type="ORF">ACFO5W_14350</name>
</gene>
<dbReference type="SMART" id="SM01259">
    <property type="entry name" value="LAB_N"/>
    <property type="match status" value="1"/>
</dbReference>
<dbReference type="Pfam" id="PF07578">
    <property type="entry name" value="LAB_N"/>
    <property type="match status" value="1"/>
</dbReference>
<evidence type="ECO:0000313" key="4">
    <source>
        <dbReference type="Proteomes" id="UP001595961"/>
    </source>
</evidence>
<dbReference type="RefSeq" id="WP_266151811.1">
    <property type="nucleotide sequence ID" value="NZ_CP064028.1"/>
</dbReference>
<organism evidence="3 4">
    <name type="scientific">Dyella halodurans</name>
    <dbReference type="NCBI Taxonomy" id="1920171"/>
    <lineage>
        <taxon>Bacteria</taxon>
        <taxon>Pseudomonadati</taxon>
        <taxon>Pseudomonadota</taxon>
        <taxon>Gammaproteobacteria</taxon>
        <taxon>Lysobacterales</taxon>
        <taxon>Rhodanobacteraceae</taxon>
        <taxon>Dyella</taxon>
    </lineage>
</organism>
<accession>A0ABV9C4V3</accession>
<sequence length="96" mass="10960">MEGSSSHWLVVGLTGQTIFSARFLLQWIYSEIKRQSAIPMIFWYASIVGGATLLGYAIHKQDPVFIVGQTGGVLIYLRNLQLRLRENRQQRHEALN</sequence>
<evidence type="ECO:0000256" key="1">
    <source>
        <dbReference type="SAM" id="Phobius"/>
    </source>
</evidence>
<keyword evidence="1" id="KW-0812">Transmembrane</keyword>
<dbReference type="EMBL" id="JBHSGA010000017">
    <property type="protein sequence ID" value="MFC4527821.1"/>
    <property type="molecule type" value="Genomic_DNA"/>
</dbReference>
<feature type="transmembrane region" description="Helical" evidence="1">
    <location>
        <begin position="6"/>
        <end position="25"/>
    </location>
</feature>
<keyword evidence="4" id="KW-1185">Reference proteome</keyword>